<dbReference type="InterPro" id="IPR051021">
    <property type="entry name" value="Mito_Ser/Thr_phosphatase"/>
</dbReference>
<sequence>MARQLWMLRHGEAEPHGSRPDADRRLTPRGEQQAADAGAALAVLGIEFAAIFTSPKVRAHGTATGAAQGLGKDVVLHAPLASGFDADEALTLVSAADDGGHILVVGHEPDFSGVVHELTGAGVDFKKGGVAGIRLEGTTGRGELVTLLRPRELAAIARSSSSQ</sequence>
<evidence type="ECO:0008006" key="4">
    <source>
        <dbReference type="Google" id="ProtNLM"/>
    </source>
</evidence>
<keyword evidence="1" id="KW-0378">Hydrolase</keyword>
<dbReference type="AlphaFoldDB" id="A0AAU7AQW3"/>
<evidence type="ECO:0000313" key="3">
    <source>
        <dbReference type="EMBL" id="XAY03757.1"/>
    </source>
</evidence>
<dbReference type="SMART" id="SM00855">
    <property type="entry name" value="PGAM"/>
    <property type="match status" value="1"/>
</dbReference>
<dbReference type="Pfam" id="PF00300">
    <property type="entry name" value="His_Phos_1"/>
    <property type="match status" value="1"/>
</dbReference>
<dbReference type="KEGG" id="parq:DSM112329_00577"/>
<dbReference type="GO" id="GO:0016787">
    <property type="term" value="F:hydrolase activity"/>
    <property type="evidence" value="ECO:0007669"/>
    <property type="project" value="UniProtKB-KW"/>
</dbReference>
<dbReference type="EMBL" id="CP114014">
    <property type="protein sequence ID" value="XAY03757.1"/>
    <property type="molecule type" value="Genomic_DNA"/>
</dbReference>
<dbReference type="CDD" id="cd07067">
    <property type="entry name" value="HP_PGM_like"/>
    <property type="match status" value="1"/>
</dbReference>
<feature type="compositionally biased region" description="Basic and acidic residues" evidence="2">
    <location>
        <begin position="9"/>
        <end position="28"/>
    </location>
</feature>
<protein>
    <recommendedName>
        <fullName evidence="4">Phosphohistidine phosphatase SixA</fullName>
    </recommendedName>
</protein>
<accession>A0AAU7AQW3</accession>
<gene>
    <name evidence="3" type="ORF">DSM112329_00577</name>
</gene>
<dbReference type="PANTHER" id="PTHR20935:SF0">
    <property type="entry name" value="SERINE_THREONINE-PROTEIN PHOSPHATASE PGAM5, MITOCHONDRIAL"/>
    <property type="match status" value="1"/>
</dbReference>
<dbReference type="PANTHER" id="PTHR20935">
    <property type="entry name" value="PHOSPHOGLYCERATE MUTASE-RELATED"/>
    <property type="match status" value="1"/>
</dbReference>
<organism evidence="3">
    <name type="scientific">Paraconexibacter sp. AEG42_29</name>
    <dbReference type="NCBI Taxonomy" id="2997339"/>
    <lineage>
        <taxon>Bacteria</taxon>
        <taxon>Bacillati</taxon>
        <taxon>Actinomycetota</taxon>
        <taxon>Thermoleophilia</taxon>
        <taxon>Solirubrobacterales</taxon>
        <taxon>Paraconexibacteraceae</taxon>
        <taxon>Paraconexibacter</taxon>
    </lineage>
</organism>
<dbReference type="Gene3D" id="3.40.50.1240">
    <property type="entry name" value="Phosphoglycerate mutase-like"/>
    <property type="match status" value="1"/>
</dbReference>
<feature type="region of interest" description="Disordered" evidence="2">
    <location>
        <begin position="1"/>
        <end position="32"/>
    </location>
</feature>
<proteinExistence type="predicted"/>
<dbReference type="InterPro" id="IPR029033">
    <property type="entry name" value="His_PPase_superfam"/>
</dbReference>
<reference evidence="3" key="1">
    <citation type="submission" date="2022-12" db="EMBL/GenBank/DDBJ databases">
        <title>Paraconexibacter alkalitolerans sp. nov. and Baekduia alba sp. nov., isolated from soil and emended description of the genera Paraconexibacter (Chun et al., 2020) and Baekduia (An et al., 2020).</title>
        <authorList>
            <person name="Vieira S."/>
            <person name="Huber K.J."/>
            <person name="Geppert A."/>
            <person name="Wolf J."/>
            <person name="Neumann-Schaal M."/>
            <person name="Muesken M."/>
            <person name="Overmann J."/>
        </authorList>
    </citation>
    <scope>NUCLEOTIDE SEQUENCE</scope>
    <source>
        <strain evidence="3">AEG42_29</strain>
    </source>
</reference>
<dbReference type="RefSeq" id="WP_354700309.1">
    <property type="nucleotide sequence ID" value="NZ_CP114014.1"/>
</dbReference>
<evidence type="ECO:0000256" key="2">
    <source>
        <dbReference type="SAM" id="MobiDB-lite"/>
    </source>
</evidence>
<dbReference type="InterPro" id="IPR013078">
    <property type="entry name" value="His_Pase_superF_clade-1"/>
</dbReference>
<name>A0AAU7AQW3_9ACTN</name>
<evidence type="ECO:0000256" key="1">
    <source>
        <dbReference type="ARBA" id="ARBA00022801"/>
    </source>
</evidence>
<dbReference type="SUPFAM" id="SSF53254">
    <property type="entry name" value="Phosphoglycerate mutase-like"/>
    <property type="match status" value="1"/>
</dbReference>